<dbReference type="InterPro" id="IPR036249">
    <property type="entry name" value="Thioredoxin-like_sf"/>
</dbReference>
<sequence>MIVFVMDIVVNKLGKIMLFPLFVIFIITVSSCQKNNKKGISVENAVALQREKDSVHVMINVEFVNKGVFALNTLVNQRSFSIEIPSSEENIKKSKRLSLIKPTVFESYRLVKNKTVVKRYFVFKDDTISFKLCGDCINSYTGNAKNNILNTLIDDNNIFAVQTPNNLHSYISDLKKDYEKRVQDVKSKSDTYNSIEQEAIQNYLTLYFYNKIFNVDFLQIKDSKIIEQLDSYYKEIFNNIKLLDKLNTVLNKKLVYNLLRYTSFKNKNPDLLENLQFLDSRLQQTEALDGFLLDYMESFYNDLSKKDISTIKKYIRKSSLANSVNIKTEKISENVFGSKLQNANSHDVTFKDAMSVKTESLVLIDLWATWCIPCLNEMPAWNKAEQKYRGKIKFVKISIDNNFEKWHNFLLSKKDHNLNYIITNANHPFTKEFKVNTIPRYILLNKKYEVISDDFTRPSDPRFLSQIEKYLQ</sequence>
<dbReference type="STRING" id="238.BBD35_12700"/>
<keyword evidence="3" id="KW-1015">Disulfide bond</keyword>
<feature type="domain" description="Thioredoxin" evidence="5">
    <location>
        <begin position="329"/>
        <end position="472"/>
    </location>
</feature>
<dbReference type="CDD" id="cd02966">
    <property type="entry name" value="TlpA_like_family"/>
    <property type="match status" value="1"/>
</dbReference>
<dbReference type="GO" id="GO:0030313">
    <property type="term" value="C:cell envelope"/>
    <property type="evidence" value="ECO:0007669"/>
    <property type="project" value="UniProtKB-SubCell"/>
</dbReference>
<keyword evidence="7" id="KW-1185">Reference proteome</keyword>
<dbReference type="SUPFAM" id="SSF52833">
    <property type="entry name" value="Thioredoxin-like"/>
    <property type="match status" value="1"/>
</dbReference>
<evidence type="ECO:0000313" key="7">
    <source>
        <dbReference type="Proteomes" id="UP000188947"/>
    </source>
</evidence>
<evidence type="ECO:0000313" key="6">
    <source>
        <dbReference type="EMBL" id="OOH94339.1"/>
    </source>
</evidence>
<dbReference type="Proteomes" id="UP000188947">
    <property type="component" value="Unassembled WGS sequence"/>
</dbReference>
<dbReference type="Gene3D" id="3.40.30.10">
    <property type="entry name" value="Glutaredoxin"/>
    <property type="match status" value="1"/>
</dbReference>
<dbReference type="OrthoDB" id="1098640at2"/>
<comment type="subcellular location">
    <subcellularLocation>
        <location evidence="1">Cell envelope</location>
    </subcellularLocation>
</comment>
<keyword evidence="2" id="KW-0201">Cytochrome c-type biogenesis</keyword>
<gene>
    <name evidence="6" type="ORF">BMF97_13380</name>
</gene>
<dbReference type="InterPro" id="IPR013766">
    <property type="entry name" value="Thioredoxin_domain"/>
</dbReference>
<name>A0A1V3TY82_ELIME</name>
<proteinExistence type="predicted"/>
<evidence type="ECO:0000259" key="5">
    <source>
        <dbReference type="PROSITE" id="PS51352"/>
    </source>
</evidence>
<comment type="caution">
    <text evidence="6">The sequence shown here is derived from an EMBL/GenBank/DDBJ whole genome shotgun (WGS) entry which is preliminary data.</text>
</comment>
<protein>
    <submittedName>
        <fullName evidence="6">Alkyl hydroperoxide reductase</fullName>
    </submittedName>
</protein>
<dbReference type="PANTHER" id="PTHR42852:SF6">
    <property type="entry name" value="THIOL:DISULFIDE INTERCHANGE PROTEIN DSBE"/>
    <property type="match status" value="1"/>
</dbReference>
<dbReference type="EMBL" id="MPOG01000014">
    <property type="protein sequence ID" value="OOH94339.1"/>
    <property type="molecule type" value="Genomic_DNA"/>
</dbReference>
<reference evidence="6 7" key="1">
    <citation type="submission" date="2016-11" db="EMBL/GenBank/DDBJ databases">
        <title>Genome sequence and comparative genomic analysis of clinical strain Elizabethkingia meningoseptica 61421 PRCM.</title>
        <authorList>
            <person name="Wang M."/>
            <person name="Hu S."/>
            <person name="Cao L."/>
            <person name="Jiang T."/>
            <person name="Zhou Y."/>
            <person name="Ming D."/>
        </authorList>
    </citation>
    <scope>NUCLEOTIDE SEQUENCE [LARGE SCALE GENOMIC DNA]</scope>
    <source>
        <strain evidence="6 7">61421 PRCM</strain>
    </source>
</reference>
<organism evidence="6 7">
    <name type="scientific">Elizabethkingia meningoseptica</name>
    <name type="common">Chryseobacterium meningosepticum</name>
    <dbReference type="NCBI Taxonomy" id="238"/>
    <lineage>
        <taxon>Bacteria</taxon>
        <taxon>Pseudomonadati</taxon>
        <taxon>Bacteroidota</taxon>
        <taxon>Flavobacteriia</taxon>
        <taxon>Flavobacteriales</taxon>
        <taxon>Weeksellaceae</taxon>
        <taxon>Elizabethkingia</taxon>
    </lineage>
</organism>
<dbReference type="PROSITE" id="PS51352">
    <property type="entry name" value="THIOREDOXIN_2"/>
    <property type="match status" value="1"/>
</dbReference>
<dbReference type="AlphaFoldDB" id="A0A1V3TY82"/>
<accession>A0A1V3TY82</accession>
<evidence type="ECO:0000256" key="3">
    <source>
        <dbReference type="ARBA" id="ARBA00023157"/>
    </source>
</evidence>
<dbReference type="PANTHER" id="PTHR42852">
    <property type="entry name" value="THIOL:DISULFIDE INTERCHANGE PROTEIN DSBE"/>
    <property type="match status" value="1"/>
</dbReference>
<dbReference type="Pfam" id="PF13905">
    <property type="entry name" value="Thioredoxin_8"/>
    <property type="match status" value="1"/>
</dbReference>
<keyword evidence="4" id="KW-0676">Redox-active center</keyword>
<dbReference type="GO" id="GO:0017004">
    <property type="term" value="P:cytochrome complex assembly"/>
    <property type="evidence" value="ECO:0007669"/>
    <property type="project" value="UniProtKB-KW"/>
</dbReference>
<dbReference type="RefSeq" id="WP_069214235.1">
    <property type="nucleotide sequence ID" value="NZ_JACLFQ010000001.1"/>
</dbReference>
<evidence type="ECO:0000256" key="4">
    <source>
        <dbReference type="ARBA" id="ARBA00023284"/>
    </source>
</evidence>
<dbReference type="InterPro" id="IPR012336">
    <property type="entry name" value="Thioredoxin-like_fold"/>
</dbReference>
<dbReference type="eggNOG" id="COG0526">
    <property type="taxonomic scope" value="Bacteria"/>
</dbReference>
<dbReference type="InterPro" id="IPR050553">
    <property type="entry name" value="Thioredoxin_ResA/DsbE_sf"/>
</dbReference>
<evidence type="ECO:0000256" key="2">
    <source>
        <dbReference type="ARBA" id="ARBA00022748"/>
    </source>
</evidence>
<evidence type="ECO:0000256" key="1">
    <source>
        <dbReference type="ARBA" id="ARBA00004196"/>
    </source>
</evidence>